<dbReference type="GO" id="GO:0006425">
    <property type="term" value="P:glutaminyl-tRNA aminoacylation"/>
    <property type="evidence" value="ECO:0007669"/>
    <property type="project" value="TreeGrafter"/>
</dbReference>
<dbReference type="AlphaFoldDB" id="A0A7R8CDP0"/>
<dbReference type="InterPro" id="IPR049437">
    <property type="entry name" value="tRNA-synt_1c_C2"/>
</dbReference>
<keyword evidence="4" id="KW-0436">Ligase</keyword>
<dbReference type="GO" id="GO:0017101">
    <property type="term" value="C:aminoacyl-tRNA synthetase multienzyme complex"/>
    <property type="evidence" value="ECO:0007669"/>
    <property type="project" value="TreeGrafter"/>
</dbReference>
<dbReference type="GO" id="GO:0005829">
    <property type="term" value="C:cytosol"/>
    <property type="evidence" value="ECO:0007669"/>
    <property type="project" value="TreeGrafter"/>
</dbReference>
<evidence type="ECO:0000256" key="1">
    <source>
        <dbReference type="ARBA" id="ARBA00022917"/>
    </source>
</evidence>
<dbReference type="InterPro" id="IPR020061">
    <property type="entry name" value="Glu_tRNA_lig_a-bdl"/>
</dbReference>
<accession>A0A7R8CDP0</accession>
<organism evidence="4 5">
    <name type="scientific">Lepeophtheirus salmonis</name>
    <name type="common">Salmon louse</name>
    <name type="synonym">Caligus salmonis</name>
    <dbReference type="NCBI Taxonomy" id="72036"/>
    <lineage>
        <taxon>Eukaryota</taxon>
        <taxon>Metazoa</taxon>
        <taxon>Ecdysozoa</taxon>
        <taxon>Arthropoda</taxon>
        <taxon>Crustacea</taxon>
        <taxon>Multicrustacea</taxon>
        <taxon>Hexanauplia</taxon>
        <taxon>Copepoda</taxon>
        <taxon>Siphonostomatoida</taxon>
        <taxon>Caligidae</taxon>
        <taxon>Lepeophtheirus</taxon>
    </lineage>
</organism>
<dbReference type="InterPro" id="IPR050132">
    <property type="entry name" value="Gln/Glu-tRNA_Ligase"/>
</dbReference>
<dbReference type="InterPro" id="IPR020059">
    <property type="entry name" value="Glu/Gln-tRNA-synth_Ib_codon-bd"/>
</dbReference>
<keyword evidence="1" id="KW-0648">Protein biosynthesis</keyword>
<dbReference type="Gene3D" id="2.40.240.10">
    <property type="entry name" value="Ribosomal Protein L25, Chain P"/>
    <property type="match status" value="1"/>
</dbReference>
<dbReference type="Proteomes" id="UP000675881">
    <property type="component" value="Chromosome 1"/>
</dbReference>
<feature type="domain" description="tRNA synthetases class I (E and Q) anti-codon binding" evidence="3">
    <location>
        <begin position="154"/>
        <end position="191"/>
    </location>
</feature>
<dbReference type="PANTHER" id="PTHR43097:SF4">
    <property type="entry name" value="GLUTAMINE--TRNA LIGASE"/>
    <property type="match status" value="1"/>
</dbReference>
<dbReference type="SUPFAM" id="SSF50715">
    <property type="entry name" value="Ribosomal protein L25-like"/>
    <property type="match status" value="1"/>
</dbReference>
<dbReference type="Pfam" id="PF03950">
    <property type="entry name" value="tRNA-synt_1c_C"/>
    <property type="match status" value="1"/>
</dbReference>
<evidence type="ECO:0000259" key="2">
    <source>
        <dbReference type="Pfam" id="PF03950"/>
    </source>
</evidence>
<protein>
    <submittedName>
        <fullName evidence="4">QARS</fullName>
        <ecNumber evidence="4">6.1.1.18</ecNumber>
    </submittedName>
</protein>
<dbReference type="Pfam" id="PF20974">
    <property type="entry name" value="tRNA-synt_1c_C2"/>
    <property type="match status" value="1"/>
</dbReference>
<dbReference type="GO" id="GO:0005524">
    <property type="term" value="F:ATP binding"/>
    <property type="evidence" value="ECO:0007669"/>
    <property type="project" value="InterPro"/>
</dbReference>
<evidence type="ECO:0000259" key="3">
    <source>
        <dbReference type="Pfam" id="PF20974"/>
    </source>
</evidence>
<dbReference type="OrthoDB" id="10250478at2759"/>
<reference evidence="4" key="1">
    <citation type="submission" date="2021-02" db="EMBL/GenBank/DDBJ databases">
        <authorList>
            <person name="Bekaert M."/>
        </authorList>
    </citation>
    <scope>NUCLEOTIDE SEQUENCE</scope>
    <source>
        <strain evidence="4">IoA-00</strain>
    </source>
</reference>
<dbReference type="InterPro" id="IPR020056">
    <property type="entry name" value="Rbsml_bL25/Gln-tRNA_synth_N"/>
</dbReference>
<dbReference type="GO" id="GO:0004819">
    <property type="term" value="F:glutamine-tRNA ligase activity"/>
    <property type="evidence" value="ECO:0007669"/>
    <property type="project" value="UniProtKB-EC"/>
</dbReference>
<feature type="domain" description="Glutamyl/glutaminyl-tRNA synthetase class Ib anti-codon binding" evidence="2">
    <location>
        <begin position="67"/>
        <end position="125"/>
    </location>
</feature>
<gene>
    <name evidence="4" type="ORF">LSAA_683</name>
</gene>
<evidence type="ECO:0000313" key="5">
    <source>
        <dbReference type="Proteomes" id="UP000675881"/>
    </source>
</evidence>
<dbReference type="EC" id="6.1.1.18" evidence="4"/>
<sequence length="202" mass="22242">MGDSTFPMVSLVSEKLPNLLKQGFVRIGTTQEAVNNFVARLGVTGAQMTVDPSMLEASVRSYLNVHSPRFNDVPLFPDDPSKGTRSLSLSSEIYIEISDFNEVPEKGYRRLCPGQSVGLRYAGIVLNFLKKIGPNEIAAEFVHVSEVKSKPKAFIHWVDASDSSNITIRLYDRLFKHANPEDPSVVPGGFLTDVNPRFVASA</sequence>
<dbReference type="InterPro" id="IPR011035">
    <property type="entry name" value="Ribosomal_bL25/Gln-tRNA_synth"/>
</dbReference>
<evidence type="ECO:0000313" key="4">
    <source>
        <dbReference type="EMBL" id="CAF2782664.1"/>
    </source>
</evidence>
<dbReference type="Gene3D" id="1.10.1160.10">
    <property type="entry name" value="Glutamyl-trna Synthetase, Domain 2"/>
    <property type="match status" value="1"/>
</dbReference>
<name>A0A7R8CDP0_LEPSM</name>
<dbReference type="EMBL" id="HG994580">
    <property type="protein sequence ID" value="CAF2782664.1"/>
    <property type="molecule type" value="Genomic_DNA"/>
</dbReference>
<dbReference type="PANTHER" id="PTHR43097">
    <property type="entry name" value="GLUTAMINE-TRNA LIGASE"/>
    <property type="match status" value="1"/>
</dbReference>
<keyword evidence="5" id="KW-1185">Reference proteome</keyword>
<proteinExistence type="predicted"/>